<organism evidence="1 2">
    <name type="scientific">Pelomonas parva</name>
    <dbReference type="NCBI Taxonomy" id="3299032"/>
    <lineage>
        <taxon>Bacteria</taxon>
        <taxon>Pseudomonadati</taxon>
        <taxon>Pseudomonadota</taxon>
        <taxon>Betaproteobacteria</taxon>
        <taxon>Burkholderiales</taxon>
        <taxon>Sphaerotilaceae</taxon>
        <taxon>Roseateles</taxon>
    </lineage>
</organism>
<evidence type="ECO:0000313" key="1">
    <source>
        <dbReference type="EMBL" id="MFG6428805.1"/>
    </source>
</evidence>
<proteinExistence type="predicted"/>
<name>A0ABW7EZE3_9BURK</name>
<protein>
    <submittedName>
        <fullName evidence="1">Uncharacterized protein</fullName>
    </submittedName>
</protein>
<dbReference type="Proteomes" id="UP001606210">
    <property type="component" value="Unassembled WGS sequence"/>
</dbReference>
<accession>A0ABW7EZE3</accession>
<comment type="caution">
    <text evidence="1">The sequence shown here is derived from an EMBL/GenBank/DDBJ whole genome shotgun (WGS) entry which is preliminary data.</text>
</comment>
<keyword evidence="2" id="KW-1185">Reference proteome</keyword>
<gene>
    <name evidence="1" type="ORF">ACG00Y_02715</name>
</gene>
<reference evidence="1 2" key="1">
    <citation type="submission" date="2024-08" db="EMBL/GenBank/DDBJ databases">
        <authorList>
            <person name="Lu H."/>
        </authorList>
    </citation>
    <scope>NUCLEOTIDE SEQUENCE [LARGE SCALE GENOMIC DNA]</scope>
    <source>
        <strain evidence="1 2">LYH14W</strain>
    </source>
</reference>
<dbReference type="EMBL" id="JBIGHV010000001">
    <property type="protein sequence ID" value="MFG6428805.1"/>
    <property type="molecule type" value="Genomic_DNA"/>
</dbReference>
<evidence type="ECO:0000313" key="2">
    <source>
        <dbReference type="Proteomes" id="UP001606210"/>
    </source>
</evidence>
<sequence length="96" mass="10185">MNDGFGHEVPPRHAQQTHRQVSRYLVVIGSNDGGLARLFLADHTQVGEFDAGTEEVVELIKTAVASTGASGPEWDRALGGHTAAERASATVYALDV</sequence>
<dbReference type="RefSeq" id="WP_394475743.1">
    <property type="nucleotide sequence ID" value="NZ_JBIGHV010000001.1"/>
</dbReference>